<dbReference type="Proteomes" id="UP000235388">
    <property type="component" value="Unassembled WGS sequence"/>
</dbReference>
<feature type="compositionally biased region" description="Basic and acidic residues" evidence="1">
    <location>
        <begin position="36"/>
        <end position="57"/>
    </location>
</feature>
<evidence type="ECO:0000256" key="1">
    <source>
        <dbReference type="SAM" id="MobiDB-lite"/>
    </source>
</evidence>
<dbReference type="AlphaFoldDB" id="A0A2N5UTJ3"/>
<evidence type="ECO:0000313" key="3">
    <source>
        <dbReference type="Proteomes" id="UP000235388"/>
    </source>
</evidence>
<comment type="caution">
    <text evidence="2">The sequence shown here is derived from an EMBL/GenBank/DDBJ whole genome shotgun (WGS) entry which is preliminary data.</text>
</comment>
<feature type="region of interest" description="Disordered" evidence="1">
    <location>
        <begin position="1"/>
        <end position="57"/>
    </location>
</feature>
<feature type="compositionally biased region" description="Polar residues" evidence="1">
    <location>
        <begin position="265"/>
        <end position="280"/>
    </location>
</feature>
<gene>
    <name evidence="2" type="ORF">PCANC_22270</name>
</gene>
<proteinExistence type="predicted"/>
<keyword evidence="3" id="KW-1185">Reference proteome</keyword>
<organism evidence="2 3">
    <name type="scientific">Puccinia coronata f. sp. avenae</name>
    <dbReference type="NCBI Taxonomy" id="200324"/>
    <lineage>
        <taxon>Eukaryota</taxon>
        <taxon>Fungi</taxon>
        <taxon>Dikarya</taxon>
        <taxon>Basidiomycota</taxon>
        <taxon>Pucciniomycotina</taxon>
        <taxon>Pucciniomycetes</taxon>
        <taxon>Pucciniales</taxon>
        <taxon>Pucciniaceae</taxon>
        <taxon>Puccinia</taxon>
    </lineage>
</organism>
<dbReference type="EMBL" id="PGCJ01000173">
    <property type="protein sequence ID" value="PLW41090.1"/>
    <property type="molecule type" value="Genomic_DNA"/>
</dbReference>
<reference evidence="2 3" key="1">
    <citation type="submission" date="2017-11" db="EMBL/GenBank/DDBJ databases">
        <title>De novo assembly and phasing of dikaryotic genomes from two isolates of Puccinia coronata f. sp. avenae, the causal agent of oat crown rust.</title>
        <authorList>
            <person name="Miller M.E."/>
            <person name="Zhang Y."/>
            <person name="Omidvar V."/>
            <person name="Sperschneider J."/>
            <person name="Schwessinger B."/>
            <person name="Raley C."/>
            <person name="Palmer J.M."/>
            <person name="Garnica D."/>
            <person name="Upadhyaya N."/>
            <person name="Rathjen J."/>
            <person name="Taylor J.M."/>
            <person name="Park R.F."/>
            <person name="Dodds P.N."/>
            <person name="Hirsch C.D."/>
            <person name="Kianian S.F."/>
            <person name="Figueroa M."/>
        </authorList>
    </citation>
    <scope>NUCLEOTIDE SEQUENCE [LARGE SCALE GENOMIC DNA]</scope>
    <source>
        <strain evidence="2">12NC29</strain>
    </source>
</reference>
<feature type="region of interest" description="Disordered" evidence="1">
    <location>
        <begin position="245"/>
        <end position="295"/>
    </location>
</feature>
<accession>A0A2N5UTJ3</accession>
<name>A0A2N5UTJ3_9BASI</name>
<sequence length="313" mass="36010">MYFAMHKSQKEADKREKRKRQPSPTTESEGEDEEGEHAWPDSPDKASDHNEPSDHELLVGGINFTTSAVPKHDNMGFTPYFNKNCRELQVPIPLTIFYKKWKNVAIIHHAEKRSRLDNLSSHCNRYTGYPYPSEWTQTFSKWTINHREFYLTMRDVYKFHKFAKWIYKHKRNADEIQAKDGFMVALRYDIQIRANAFAHRVKNADGSQSVANISIMQPKVQQSCYATARCFNKLEFGDINPYSKGKAREDWDPTTGSKRAKKPETNGTGKATQASKNLTSGEGKEVATSTGTTITSNYKGTNFDPNYCKNWKN</sequence>
<evidence type="ECO:0000313" key="2">
    <source>
        <dbReference type="EMBL" id="PLW41090.1"/>
    </source>
</evidence>
<dbReference type="OrthoDB" id="2507050at2759"/>
<protein>
    <submittedName>
        <fullName evidence="2">Uncharacterized protein</fullName>
    </submittedName>
</protein>